<accession>A0AAD9AKR5</accession>
<feature type="region of interest" description="Disordered" evidence="1">
    <location>
        <begin position="1"/>
        <end position="20"/>
    </location>
</feature>
<dbReference type="EMBL" id="JAQOWY010000145">
    <property type="protein sequence ID" value="KAK1849384.1"/>
    <property type="molecule type" value="Genomic_DNA"/>
</dbReference>
<evidence type="ECO:0000313" key="3">
    <source>
        <dbReference type="Proteomes" id="UP001243330"/>
    </source>
</evidence>
<dbReference type="AlphaFoldDB" id="A0AAD9AKR5"/>
<dbReference type="Proteomes" id="UP001243330">
    <property type="component" value="Unassembled WGS sequence"/>
</dbReference>
<proteinExistence type="predicted"/>
<evidence type="ECO:0000313" key="2">
    <source>
        <dbReference type="EMBL" id="KAK1849384.1"/>
    </source>
</evidence>
<evidence type="ECO:0000256" key="1">
    <source>
        <dbReference type="SAM" id="MobiDB-lite"/>
    </source>
</evidence>
<gene>
    <name evidence="2" type="ORF">CCHR01_07981</name>
</gene>
<protein>
    <submittedName>
        <fullName evidence="2">Uncharacterized protein</fullName>
    </submittedName>
</protein>
<name>A0AAD9AKR5_9PEZI</name>
<organism evidence="2 3">
    <name type="scientific">Colletotrichum chrysophilum</name>
    <dbReference type="NCBI Taxonomy" id="1836956"/>
    <lineage>
        <taxon>Eukaryota</taxon>
        <taxon>Fungi</taxon>
        <taxon>Dikarya</taxon>
        <taxon>Ascomycota</taxon>
        <taxon>Pezizomycotina</taxon>
        <taxon>Sordariomycetes</taxon>
        <taxon>Hypocreomycetidae</taxon>
        <taxon>Glomerellales</taxon>
        <taxon>Glomerellaceae</taxon>
        <taxon>Colletotrichum</taxon>
        <taxon>Colletotrichum gloeosporioides species complex</taxon>
    </lineage>
</organism>
<reference evidence="2" key="1">
    <citation type="submission" date="2023-01" db="EMBL/GenBank/DDBJ databases">
        <title>Colletotrichum chrysophilum M932 genome sequence.</title>
        <authorList>
            <person name="Baroncelli R."/>
        </authorList>
    </citation>
    <scope>NUCLEOTIDE SEQUENCE</scope>
    <source>
        <strain evidence="2">M932</strain>
    </source>
</reference>
<sequence length="155" mass="17191">MEMTLSPIRGPRGSGSDPATDIGPIALGNELLANQWRDEREAVQDPGLLDTHVAICVIVNGSCRWRAPAREIREHSNRATRQPRNSTEPSYDMVTLRPGRRRRLSLPRLGRGLVVVRSTIVVFMNNVTNVSAGRDVPEDHVLETTSNGCRRRTSA</sequence>
<comment type="caution">
    <text evidence="2">The sequence shown here is derived from an EMBL/GenBank/DDBJ whole genome shotgun (WGS) entry which is preliminary data.</text>
</comment>
<keyword evidence="3" id="KW-1185">Reference proteome</keyword>